<evidence type="ECO:0000256" key="1">
    <source>
        <dbReference type="SAM" id="Phobius"/>
    </source>
</evidence>
<keyword evidence="3" id="KW-1185">Reference proteome</keyword>
<dbReference type="AlphaFoldDB" id="A0A4Z1KD79"/>
<sequence length="74" mass="7464">MMEGRAVMSPKAWCSACGQTNGFCSQKEFAPGDAEVVTGSSGSSGSGMSLAVAGVIGAFVAEVLSLLLEPCYIL</sequence>
<name>A0A4Z1KD79_9HELO</name>
<evidence type="ECO:0000313" key="2">
    <source>
        <dbReference type="EMBL" id="TGO79357.1"/>
    </source>
</evidence>
<keyword evidence="1" id="KW-1133">Transmembrane helix</keyword>
<organism evidence="2 3">
    <name type="scientific">Botrytis elliptica</name>
    <dbReference type="NCBI Taxonomy" id="278938"/>
    <lineage>
        <taxon>Eukaryota</taxon>
        <taxon>Fungi</taxon>
        <taxon>Dikarya</taxon>
        <taxon>Ascomycota</taxon>
        <taxon>Pezizomycotina</taxon>
        <taxon>Leotiomycetes</taxon>
        <taxon>Helotiales</taxon>
        <taxon>Sclerotiniaceae</taxon>
        <taxon>Botrytis</taxon>
    </lineage>
</organism>
<evidence type="ECO:0000313" key="3">
    <source>
        <dbReference type="Proteomes" id="UP000297229"/>
    </source>
</evidence>
<dbReference type="Proteomes" id="UP000297229">
    <property type="component" value="Unassembled WGS sequence"/>
</dbReference>
<keyword evidence="1" id="KW-0472">Membrane</keyword>
<protein>
    <submittedName>
        <fullName evidence="2">Uncharacterized protein</fullName>
    </submittedName>
</protein>
<comment type="caution">
    <text evidence="2">The sequence shown here is derived from an EMBL/GenBank/DDBJ whole genome shotgun (WGS) entry which is preliminary data.</text>
</comment>
<gene>
    <name evidence="2" type="ORF">BELL_0035g00160</name>
</gene>
<keyword evidence="1" id="KW-0812">Transmembrane</keyword>
<dbReference type="EMBL" id="PQXM01000035">
    <property type="protein sequence ID" value="TGO79357.1"/>
    <property type="molecule type" value="Genomic_DNA"/>
</dbReference>
<reference evidence="2 3" key="1">
    <citation type="submission" date="2017-12" db="EMBL/GenBank/DDBJ databases">
        <title>Comparative genomics of Botrytis spp.</title>
        <authorList>
            <person name="Valero-Jimenez C.A."/>
            <person name="Tapia P."/>
            <person name="Veloso J."/>
            <person name="Silva-Moreno E."/>
            <person name="Staats M."/>
            <person name="Valdes J.H."/>
            <person name="Van Kan J.A.L."/>
        </authorList>
    </citation>
    <scope>NUCLEOTIDE SEQUENCE [LARGE SCALE GENOMIC DNA]</scope>
    <source>
        <strain evidence="2 3">Be9601</strain>
    </source>
</reference>
<accession>A0A4Z1KD79</accession>
<feature type="transmembrane region" description="Helical" evidence="1">
    <location>
        <begin position="48"/>
        <end position="68"/>
    </location>
</feature>
<proteinExistence type="predicted"/>